<keyword evidence="1" id="KW-1133">Transmembrane helix</keyword>
<sequence length="40" mass="4871">SAILLYIFNLEEYSWSIVIVLVVWCWLPYIKLLLNRENEN</sequence>
<keyword evidence="1" id="KW-0812">Transmembrane</keyword>
<feature type="non-terminal residue" evidence="2">
    <location>
        <position position="1"/>
    </location>
</feature>
<proteinExistence type="predicted"/>
<feature type="transmembrane region" description="Helical" evidence="1">
    <location>
        <begin position="13"/>
        <end position="34"/>
    </location>
</feature>
<gene>
    <name evidence="2" type="ORF">LCGC14_2143950</name>
</gene>
<name>A0A0F9EJT5_9ZZZZ</name>
<evidence type="ECO:0000256" key="1">
    <source>
        <dbReference type="SAM" id="Phobius"/>
    </source>
</evidence>
<protein>
    <submittedName>
        <fullName evidence="2">Uncharacterized protein</fullName>
    </submittedName>
</protein>
<organism evidence="2">
    <name type="scientific">marine sediment metagenome</name>
    <dbReference type="NCBI Taxonomy" id="412755"/>
    <lineage>
        <taxon>unclassified sequences</taxon>
        <taxon>metagenomes</taxon>
        <taxon>ecological metagenomes</taxon>
    </lineage>
</organism>
<reference evidence="2" key="1">
    <citation type="journal article" date="2015" name="Nature">
        <title>Complex archaea that bridge the gap between prokaryotes and eukaryotes.</title>
        <authorList>
            <person name="Spang A."/>
            <person name="Saw J.H."/>
            <person name="Jorgensen S.L."/>
            <person name="Zaremba-Niedzwiedzka K."/>
            <person name="Martijn J."/>
            <person name="Lind A.E."/>
            <person name="van Eijk R."/>
            <person name="Schleper C."/>
            <person name="Guy L."/>
            <person name="Ettema T.J."/>
        </authorList>
    </citation>
    <scope>NUCLEOTIDE SEQUENCE</scope>
</reference>
<comment type="caution">
    <text evidence="2">The sequence shown here is derived from an EMBL/GenBank/DDBJ whole genome shotgun (WGS) entry which is preliminary data.</text>
</comment>
<evidence type="ECO:0000313" key="2">
    <source>
        <dbReference type="EMBL" id="KKL66546.1"/>
    </source>
</evidence>
<keyword evidence="1" id="KW-0472">Membrane</keyword>
<dbReference type="AlphaFoldDB" id="A0A0F9EJT5"/>
<accession>A0A0F9EJT5</accession>
<dbReference type="EMBL" id="LAZR01027167">
    <property type="protein sequence ID" value="KKL66546.1"/>
    <property type="molecule type" value="Genomic_DNA"/>
</dbReference>